<evidence type="ECO:0000256" key="7">
    <source>
        <dbReference type="PIRSR" id="PIRSR600821-52"/>
    </source>
</evidence>
<dbReference type="SUPFAM" id="SSF50621">
    <property type="entry name" value="Alanine racemase C-terminal domain-like"/>
    <property type="match status" value="1"/>
</dbReference>
<dbReference type="Gene3D" id="3.20.20.10">
    <property type="entry name" value="Alanine racemase"/>
    <property type="match status" value="1"/>
</dbReference>
<dbReference type="KEGG" id="vgu:HYG85_00400"/>
<dbReference type="PANTHER" id="PTHR30511">
    <property type="entry name" value="ALANINE RACEMASE"/>
    <property type="match status" value="1"/>
</dbReference>
<comment type="pathway">
    <text evidence="5">Amino-acid biosynthesis; D-alanine biosynthesis; D-alanine from L-alanine: step 1/1.</text>
</comment>
<evidence type="ECO:0000256" key="6">
    <source>
        <dbReference type="PIRSR" id="PIRSR600821-50"/>
    </source>
</evidence>
<name>A0A8J8SAN6_9FIRM</name>
<dbReference type="SUPFAM" id="SSF51419">
    <property type="entry name" value="PLP-binding barrel"/>
    <property type="match status" value="1"/>
</dbReference>
<evidence type="ECO:0000256" key="5">
    <source>
        <dbReference type="HAMAP-Rule" id="MF_01201"/>
    </source>
</evidence>
<dbReference type="PANTHER" id="PTHR30511:SF0">
    <property type="entry name" value="ALANINE RACEMASE, CATABOLIC-RELATED"/>
    <property type="match status" value="1"/>
</dbReference>
<sequence length="391" mass="43518">MEESVKMYERVYARIDLDAIIHNITNFKNRISSQSTLMPVVKADGYGHGAVPISKELINCGIDRFAVATIEEGISLRKNGIDKKILILGYTPVDIADKLVEYDLIQTVYNYTAAKNISDTACKSGKIGKIHIKLDTGMGRIGFVPNDESVSIIKDIYNLPNIEIEGIYTHLSKADELDKTFTNNQLKMYNDFIGKLESNGICIPIKHVANSAGIIDLDSTHLDLVRLGISLYGLYPSDEVIKDNVKLQPVLSLISHIIHIKEVEEGTPIGYGGTYITKRKSKIATIPVGYGDGYDRLLSSKGRVLIGGQFANILGRICMDQFMVDITDIPDVKDFDEVVLIGKQGHNEITADDIAKIKGTINYEVVCQLGKRIPRVYYKNNKYLSSIDYFD</sequence>
<dbReference type="InterPro" id="IPR009006">
    <property type="entry name" value="Ala_racemase/Decarboxylase_C"/>
</dbReference>
<dbReference type="InterPro" id="IPR000821">
    <property type="entry name" value="Ala_racemase"/>
</dbReference>
<dbReference type="GO" id="GO:0009252">
    <property type="term" value="P:peptidoglycan biosynthetic process"/>
    <property type="evidence" value="ECO:0007669"/>
    <property type="project" value="TreeGrafter"/>
</dbReference>
<dbReference type="InterPro" id="IPR020622">
    <property type="entry name" value="Ala_racemase_pyridoxalP-BS"/>
</dbReference>
<comment type="function">
    <text evidence="5">Catalyzes the interconversion of L-alanine and D-alanine. May also act on other amino acids.</text>
</comment>
<keyword evidence="3 5" id="KW-0663">Pyridoxal phosphate</keyword>
<dbReference type="InterPro" id="IPR011079">
    <property type="entry name" value="Ala_racemase_C"/>
</dbReference>
<dbReference type="GO" id="GO:0030170">
    <property type="term" value="F:pyridoxal phosphate binding"/>
    <property type="evidence" value="ECO:0007669"/>
    <property type="project" value="UniProtKB-UniRule"/>
</dbReference>
<feature type="binding site" evidence="5 7">
    <location>
        <position position="140"/>
    </location>
    <ligand>
        <name>substrate</name>
    </ligand>
</feature>
<proteinExistence type="inferred from homology"/>
<dbReference type="GO" id="GO:0005829">
    <property type="term" value="C:cytosol"/>
    <property type="evidence" value="ECO:0007669"/>
    <property type="project" value="TreeGrafter"/>
</dbReference>
<comment type="catalytic activity">
    <reaction evidence="1 5">
        <text>L-alanine = D-alanine</text>
        <dbReference type="Rhea" id="RHEA:20249"/>
        <dbReference type="ChEBI" id="CHEBI:57416"/>
        <dbReference type="ChEBI" id="CHEBI:57972"/>
        <dbReference type="EC" id="5.1.1.1"/>
    </reaction>
</comment>
<evidence type="ECO:0000256" key="4">
    <source>
        <dbReference type="ARBA" id="ARBA00023235"/>
    </source>
</evidence>
<keyword evidence="4 5" id="KW-0413">Isomerase</keyword>
<dbReference type="PRINTS" id="PR00992">
    <property type="entry name" value="ALARACEMASE"/>
</dbReference>
<feature type="modified residue" description="N6-(pyridoxal phosphate)lysine" evidence="5 6">
    <location>
        <position position="42"/>
    </location>
</feature>
<comment type="similarity">
    <text evidence="5">Belongs to the alanine racemase family.</text>
</comment>
<gene>
    <name evidence="9" type="primary">alr</name>
    <name evidence="9" type="ORF">HYG85_00400</name>
</gene>
<comment type="cofactor">
    <cofactor evidence="2 5 6">
        <name>pyridoxal 5'-phosphate</name>
        <dbReference type="ChEBI" id="CHEBI:597326"/>
    </cofactor>
</comment>
<feature type="binding site" evidence="5 7">
    <location>
        <position position="319"/>
    </location>
    <ligand>
        <name>substrate</name>
    </ligand>
</feature>
<dbReference type="GO" id="GO:0030632">
    <property type="term" value="P:D-alanine biosynthetic process"/>
    <property type="evidence" value="ECO:0007669"/>
    <property type="project" value="UniProtKB-UniRule"/>
</dbReference>
<evidence type="ECO:0000313" key="10">
    <source>
        <dbReference type="Proteomes" id="UP000677305"/>
    </source>
</evidence>
<evidence type="ECO:0000256" key="3">
    <source>
        <dbReference type="ARBA" id="ARBA00022898"/>
    </source>
</evidence>
<feature type="domain" description="Alanine racemase C-terminal" evidence="8">
    <location>
        <begin position="250"/>
        <end position="378"/>
    </location>
</feature>
<evidence type="ECO:0000259" key="8">
    <source>
        <dbReference type="SMART" id="SM01005"/>
    </source>
</evidence>
<evidence type="ECO:0000256" key="2">
    <source>
        <dbReference type="ARBA" id="ARBA00001933"/>
    </source>
</evidence>
<keyword evidence="10" id="KW-1185">Reference proteome</keyword>
<dbReference type="NCBIfam" id="TIGR00492">
    <property type="entry name" value="alr"/>
    <property type="match status" value="1"/>
</dbReference>
<dbReference type="InterPro" id="IPR001608">
    <property type="entry name" value="Ala_racemase_N"/>
</dbReference>
<accession>A0A8J8SAN6</accession>
<dbReference type="EMBL" id="CP058561">
    <property type="protein sequence ID" value="QUH27461.1"/>
    <property type="molecule type" value="Genomic_DNA"/>
</dbReference>
<dbReference type="EC" id="5.1.1.1" evidence="5"/>
<evidence type="ECO:0000256" key="1">
    <source>
        <dbReference type="ARBA" id="ARBA00000316"/>
    </source>
</evidence>
<dbReference type="FunFam" id="2.40.37.10:FF:000006">
    <property type="entry name" value="Alanine racemase"/>
    <property type="match status" value="1"/>
</dbReference>
<organism evidence="9 10">
    <name type="scientific">Vallitalea guaymasensis</name>
    <dbReference type="NCBI Taxonomy" id="1185412"/>
    <lineage>
        <taxon>Bacteria</taxon>
        <taxon>Bacillati</taxon>
        <taxon>Bacillota</taxon>
        <taxon>Clostridia</taxon>
        <taxon>Lachnospirales</taxon>
        <taxon>Vallitaleaceae</taxon>
        <taxon>Vallitalea</taxon>
    </lineage>
</organism>
<evidence type="ECO:0000313" key="9">
    <source>
        <dbReference type="EMBL" id="QUH27461.1"/>
    </source>
</evidence>
<dbReference type="HAMAP" id="MF_01201">
    <property type="entry name" value="Ala_racemase"/>
    <property type="match status" value="1"/>
</dbReference>
<dbReference type="Pfam" id="PF00842">
    <property type="entry name" value="Ala_racemase_C"/>
    <property type="match status" value="1"/>
</dbReference>
<dbReference type="Gene3D" id="2.40.37.10">
    <property type="entry name" value="Lyase, Ornithine Decarboxylase, Chain A, domain 1"/>
    <property type="match status" value="1"/>
</dbReference>
<protein>
    <recommendedName>
        <fullName evidence="5">Alanine racemase</fullName>
        <ecNumber evidence="5">5.1.1.1</ecNumber>
    </recommendedName>
</protein>
<dbReference type="GO" id="GO:0008784">
    <property type="term" value="F:alanine racemase activity"/>
    <property type="evidence" value="ECO:0007669"/>
    <property type="project" value="UniProtKB-UniRule"/>
</dbReference>
<dbReference type="PROSITE" id="PS00395">
    <property type="entry name" value="ALANINE_RACEMASE"/>
    <property type="match status" value="1"/>
</dbReference>
<dbReference type="UniPathway" id="UPA00042">
    <property type="reaction ID" value="UER00497"/>
</dbReference>
<dbReference type="Proteomes" id="UP000677305">
    <property type="component" value="Chromosome"/>
</dbReference>
<dbReference type="SMART" id="SM01005">
    <property type="entry name" value="Ala_racemase_C"/>
    <property type="match status" value="1"/>
</dbReference>
<dbReference type="CDD" id="cd00430">
    <property type="entry name" value="PLPDE_III_AR"/>
    <property type="match status" value="1"/>
</dbReference>
<feature type="active site" description="Proton acceptor; specific for D-alanine" evidence="5">
    <location>
        <position position="42"/>
    </location>
</feature>
<dbReference type="FunFam" id="3.20.20.10:FF:000002">
    <property type="entry name" value="Alanine racemase"/>
    <property type="match status" value="1"/>
</dbReference>
<feature type="active site" description="Proton acceptor; specific for L-alanine" evidence="5">
    <location>
        <position position="271"/>
    </location>
</feature>
<dbReference type="InterPro" id="IPR029066">
    <property type="entry name" value="PLP-binding_barrel"/>
</dbReference>
<dbReference type="Pfam" id="PF01168">
    <property type="entry name" value="Ala_racemase_N"/>
    <property type="match status" value="1"/>
</dbReference>
<reference evidence="9 10" key="1">
    <citation type="submission" date="2020-07" db="EMBL/GenBank/DDBJ databases">
        <title>Vallitalea guaymasensis genome.</title>
        <authorList>
            <person name="Postec A."/>
        </authorList>
    </citation>
    <scope>NUCLEOTIDE SEQUENCE [LARGE SCALE GENOMIC DNA]</scope>
    <source>
        <strain evidence="9 10">Ra1766G1</strain>
    </source>
</reference>
<dbReference type="AlphaFoldDB" id="A0A8J8SAN6"/>